<name>A0ABR9ZVN8_9FIRM</name>
<comment type="caution">
    <text evidence="1">The sequence shown here is derived from an EMBL/GenBank/DDBJ whole genome shotgun (WGS) entry which is preliminary data.</text>
</comment>
<dbReference type="RefSeq" id="WP_194702643.1">
    <property type="nucleotide sequence ID" value="NZ_JADKNH010000009.1"/>
</dbReference>
<organism evidence="1 2">
    <name type="scientific">Fusibacter ferrireducens</name>
    <dbReference type="NCBI Taxonomy" id="2785058"/>
    <lineage>
        <taxon>Bacteria</taxon>
        <taxon>Bacillati</taxon>
        <taxon>Bacillota</taxon>
        <taxon>Clostridia</taxon>
        <taxon>Eubacteriales</taxon>
        <taxon>Eubacteriales Family XII. Incertae Sedis</taxon>
        <taxon>Fusibacter</taxon>
    </lineage>
</organism>
<proteinExistence type="predicted"/>
<protein>
    <recommendedName>
        <fullName evidence="3">DUF5643 domain-containing protein</fullName>
    </recommendedName>
</protein>
<evidence type="ECO:0008006" key="3">
    <source>
        <dbReference type="Google" id="ProtNLM"/>
    </source>
</evidence>
<dbReference type="EMBL" id="JADKNH010000009">
    <property type="protein sequence ID" value="MBF4694401.1"/>
    <property type="molecule type" value="Genomic_DNA"/>
</dbReference>
<dbReference type="Proteomes" id="UP000614200">
    <property type="component" value="Unassembled WGS sequence"/>
</dbReference>
<gene>
    <name evidence="1" type="ORF">ISU02_14925</name>
</gene>
<accession>A0ABR9ZVN8</accession>
<keyword evidence="2" id="KW-1185">Reference proteome</keyword>
<evidence type="ECO:0000313" key="2">
    <source>
        <dbReference type="Proteomes" id="UP000614200"/>
    </source>
</evidence>
<evidence type="ECO:0000313" key="1">
    <source>
        <dbReference type="EMBL" id="MBF4694401.1"/>
    </source>
</evidence>
<reference evidence="1 2" key="1">
    <citation type="submission" date="2020-11" db="EMBL/GenBank/DDBJ databases">
        <title>Fusibacter basophilias sp. nov.</title>
        <authorList>
            <person name="Qiu D."/>
        </authorList>
    </citation>
    <scope>NUCLEOTIDE SEQUENCE [LARGE SCALE GENOMIC DNA]</scope>
    <source>
        <strain evidence="1 2">Q10-2</strain>
    </source>
</reference>
<sequence>MGKSWVLGMVTLVIIIAAIILSTENIDDIDSNFDEHVFFAKWQTYMGYALYEENGQIQLPFLDEYPNYNQFAGDIREVSLNFTHDFKGDVHLEMEKSRSPIKLSGFSIVGGNKTSGGKYSIRTMQIPFSIEREGIVKFDELSVIMSSGKIYTWQVGQWEIEIKDLLKYDDFEQGDRGFAIDPVPKFYFEMINKTQEVLRCDALVYGETILNELLIDLSLCEAETEGGYTKMIIYCDEAWIASADAFYYIKPFLQYYVGDEKRIAPLKEVDFSGLFTTDSIRLILENRGKME</sequence>